<name>A0AAD9Q3T3_ACRCE</name>
<comment type="caution">
    <text evidence="2">The sequence shown here is derived from an EMBL/GenBank/DDBJ whole genome shotgun (WGS) entry which is preliminary data.</text>
</comment>
<organism evidence="2 3">
    <name type="scientific">Acropora cervicornis</name>
    <name type="common">Staghorn coral</name>
    <dbReference type="NCBI Taxonomy" id="6130"/>
    <lineage>
        <taxon>Eukaryota</taxon>
        <taxon>Metazoa</taxon>
        <taxon>Cnidaria</taxon>
        <taxon>Anthozoa</taxon>
        <taxon>Hexacorallia</taxon>
        <taxon>Scleractinia</taxon>
        <taxon>Astrocoeniina</taxon>
        <taxon>Acroporidae</taxon>
        <taxon>Acropora</taxon>
    </lineage>
</organism>
<evidence type="ECO:0000256" key="1">
    <source>
        <dbReference type="SAM" id="MobiDB-lite"/>
    </source>
</evidence>
<keyword evidence="3" id="KW-1185">Reference proteome</keyword>
<protein>
    <submittedName>
        <fullName evidence="2">Uncharacterized protein</fullName>
    </submittedName>
</protein>
<accession>A0AAD9Q3T3</accession>
<dbReference type="AlphaFoldDB" id="A0AAD9Q3T3"/>
<feature type="region of interest" description="Disordered" evidence="1">
    <location>
        <begin position="1"/>
        <end position="41"/>
    </location>
</feature>
<sequence length="210" mass="23403">DSSSASLSAETPVPSSGTKKKERRFSYEERNEVISRSKQDMEESISKTTMCVTSLGDVIASGMQMLVMALSGQPQNNDVPHTPQVSHPHFNTYRGFASPYSYGNHGVTPCKAPLASAAAVQGRLQCEDKEMQTEPDESIKYLKAEINNLQRHLGQAKVYALKYALKYLSRMQEWEIKKEKQQLIQQVNKNDSNVPDCNGEISFCAPTLPE</sequence>
<feature type="compositionally biased region" description="Polar residues" evidence="1">
    <location>
        <begin position="1"/>
        <end position="17"/>
    </location>
</feature>
<gene>
    <name evidence="2" type="ORF">P5673_024868</name>
</gene>
<evidence type="ECO:0000313" key="2">
    <source>
        <dbReference type="EMBL" id="KAK2553870.1"/>
    </source>
</evidence>
<feature type="compositionally biased region" description="Basic and acidic residues" evidence="1">
    <location>
        <begin position="24"/>
        <end position="41"/>
    </location>
</feature>
<reference evidence="2" key="1">
    <citation type="journal article" date="2023" name="G3 (Bethesda)">
        <title>Whole genome assembly and annotation of the endangered Caribbean coral Acropora cervicornis.</title>
        <authorList>
            <person name="Selwyn J.D."/>
            <person name="Vollmer S.V."/>
        </authorList>
    </citation>
    <scope>NUCLEOTIDE SEQUENCE</scope>
    <source>
        <strain evidence="2">K2</strain>
    </source>
</reference>
<dbReference type="Proteomes" id="UP001249851">
    <property type="component" value="Unassembled WGS sequence"/>
</dbReference>
<proteinExistence type="predicted"/>
<feature type="non-terminal residue" evidence="2">
    <location>
        <position position="1"/>
    </location>
</feature>
<dbReference type="EMBL" id="JARQWQ010000074">
    <property type="protein sequence ID" value="KAK2553870.1"/>
    <property type="molecule type" value="Genomic_DNA"/>
</dbReference>
<reference evidence="2" key="2">
    <citation type="journal article" date="2023" name="Science">
        <title>Genomic signatures of disease resistance in endangered staghorn corals.</title>
        <authorList>
            <person name="Vollmer S.V."/>
            <person name="Selwyn J.D."/>
            <person name="Despard B.A."/>
            <person name="Roesel C.L."/>
        </authorList>
    </citation>
    <scope>NUCLEOTIDE SEQUENCE</scope>
    <source>
        <strain evidence="2">K2</strain>
    </source>
</reference>
<evidence type="ECO:0000313" key="3">
    <source>
        <dbReference type="Proteomes" id="UP001249851"/>
    </source>
</evidence>